<evidence type="ECO:0000313" key="10">
    <source>
        <dbReference type="Ensembl" id="ENSACOP00000020783.1"/>
    </source>
</evidence>
<dbReference type="Gene3D" id="1.50.10.20">
    <property type="match status" value="1"/>
</dbReference>
<dbReference type="Ensembl" id="ENSACOT00000021531.1">
    <property type="protein sequence ID" value="ENSACOP00000020783.1"/>
    <property type="gene ID" value="ENSACOG00000014288.1"/>
</dbReference>
<protein>
    <recommendedName>
        <fullName evidence="12">IF factor</fullName>
    </recommendedName>
</protein>
<dbReference type="PANTHER" id="PTHR10559">
    <property type="entry name" value="TRANSCOBALAMIN-1/GASTRIC INTRINSIC FACTOR"/>
    <property type="match status" value="1"/>
</dbReference>
<evidence type="ECO:0000256" key="2">
    <source>
        <dbReference type="ARBA" id="ARBA00006449"/>
    </source>
</evidence>
<evidence type="ECO:0000256" key="4">
    <source>
        <dbReference type="ARBA" id="ARBA00022525"/>
    </source>
</evidence>
<comment type="similarity">
    <text evidence="2">Belongs to the eukaryotic cobalamin transport proteins family.</text>
</comment>
<dbReference type="PANTHER" id="PTHR10559:SF15">
    <property type="entry name" value="COBALAMIN BINDING INTRINSIC FACTOR"/>
    <property type="match status" value="1"/>
</dbReference>
<dbReference type="InterPro" id="IPR051588">
    <property type="entry name" value="Cobalamin_Transport"/>
</dbReference>
<keyword evidence="8" id="KW-1015">Disulfide bond</keyword>
<feature type="region of interest" description="Disordered" evidence="9">
    <location>
        <begin position="276"/>
        <end position="314"/>
    </location>
</feature>
<evidence type="ECO:0008006" key="12">
    <source>
        <dbReference type="Google" id="ProtNLM"/>
    </source>
</evidence>
<proteinExistence type="inferred from homology"/>
<feature type="disulfide bond" evidence="8">
    <location>
        <begin position="137"/>
        <end position="176"/>
    </location>
</feature>
<reference evidence="10" key="2">
    <citation type="submission" date="2025-09" db="UniProtKB">
        <authorList>
            <consortium name="Ensembl"/>
        </authorList>
    </citation>
    <scope>IDENTIFICATION</scope>
</reference>
<evidence type="ECO:0000256" key="6">
    <source>
        <dbReference type="ARBA" id="ARBA00023285"/>
    </source>
</evidence>
<organism evidence="10 11">
    <name type="scientific">Amazona collaria</name>
    <name type="common">yellow-billed parrot</name>
    <dbReference type="NCBI Taxonomy" id="241587"/>
    <lineage>
        <taxon>Eukaryota</taxon>
        <taxon>Metazoa</taxon>
        <taxon>Chordata</taxon>
        <taxon>Craniata</taxon>
        <taxon>Vertebrata</taxon>
        <taxon>Euteleostomi</taxon>
        <taxon>Archelosauria</taxon>
        <taxon>Archosauria</taxon>
        <taxon>Dinosauria</taxon>
        <taxon>Saurischia</taxon>
        <taxon>Theropoda</taxon>
        <taxon>Coelurosauria</taxon>
        <taxon>Aves</taxon>
        <taxon>Neognathae</taxon>
        <taxon>Neoaves</taxon>
        <taxon>Telluraves</taxon>
        <taxon>Australaves</taxon>
        <taxon>Psittaciformes</taxon>
        <taxon>Psittacidae</taxon>
        <taxon>Amazona</taxon>
    </lineage>
</organism>
<feature type="binding site" evidence="7">
    <location>
        <position position="165"/>
    </location>
    <ligand>
        <name>cyanocob(III)alamin</name>
        <dbReference type="ChEBI" id="CHEBI:17439"/>
    </ligand>
</feature>
<evidence type="ECO:0000256" key="5">
    <source>
        <dbReference type="ARBA" id="ARBA00022729"/>
    </source>
</evidence>
<evidence type="ECO:0000256" key="9">
    <source>
        <dbReference type="SAM" id="MobiDB-lite"/>
    </source>
</evidence>
<keyword evidence="3" id="KW-0813">Transport</keyword>
<comment type="subcellular location">
    <subcellularLocation>
        <location evidence="1">Secreted</location>
    </subcellularLocation>
</comment>
<keyword evidence="6 7" id="KW-0170">Cobalt</keyword>
<evidence type="ECO:0000256" key="7">
    <source>
        <dbReference type="PIRSR" id="PIRSR602157-1"/>
    </source>
</evidence>
<dbReference type="InterPro" id="IPR002157">
    <property type="entry name" value="Cbl-bd_prot"/>
</dbReference>
<keyword evidence="11" id="KW-1185">Reference proteome</keyword>
<accession>A0A8B9GF66</accession>
<feature type="binding site" evidence="7">
    <location>
        <position position="214"/>
    </location>
    <ligand>
        <name>cyanocob(III)alamin</name>
        <dbReference type="ChEBI" id="CHEBI:17439"/>
    </ligand>
</feature>
<dbReference type="GO" id="GO:0005615">
    <property type="term" value="C:extracellular space"/>
    <property type="evidence" value="ECO:0007669"/>
    <property type="project" value="TreeGrafter"/>
</dbReference>
<keyword evidence="4" id="KW-0964">Secreted</keyword>
<reference evidence="10" key="1">
    <citation type="submission" date="2025-08" db="UniProtKB">
        <authorList>
            <consortium name="Ensembl"/>
        </authorList>
    </citation>
    <scope>IDENTIFICATION</scope>
</reference>
<keyword evidence="3" id="KW-0406">Ion transport</keyword>
<evidence type="ECO:0000256" key="1">
    <source>
        <dbReference type="ARBA" id="ARBA00004613"/>
    </source>
</evidence>
<name>A0A8B9GF66_9PSIT</name>
<dbReference type="GO" id="GO:0031419">
    <property type="term" value="F:cobalamin binding"/>
    <property type="evidence" value="ECO:0007669"/>
    <property type="project" value="InterPro"/>
</dbReference>
<evidence type="ECO:0000313" key="11">
    <source>
        <dbReference type="Proteomes" id="UP000694522"/>
    </source>
</evidence>
<evidence type="ECO:0000256" key="3">
    <source>
        <dbReference type="ARBA" id="ARBA00022426"/>
    </source>
</evidence>
<dbReference type="GO" id="GO:0006824">
    <property type="term" value="P:cobalt ion transport"/>
    <property type="evidence" value="ECO:0007669"/>
    <property type="project" value="UniProtKB-KW"/>
</dbReference>
<dbReference type="AlphaFoldDB" id="A0A8B9GF66"/>
<sequence>ETRGCGECTAPQALVSEMLQRLESSALEDARPNPSVLLALNLAGSSSRPAKKLLLQQLKEEAVERAHKGMASGQVALLVLALLSSCQDPQQVQALGLSTDLLRILQQATDEEMANLEVEGVPKTTLYSLGLDALSLCLAGVGGYQEPSVELAKELLSPSTPLSVDTRAMAVLALVCTYGRTDLHDVRDLLQEALSVVTNSFLDEQEASGGLIGNIYSMGLAMQALESAGRFYAPRQWDCSQALSAVSEHHFQLGCGTHGDHSLALWRGCRMGTVPHSSPITAPQGSVSTSRRTGSTSRLCSAPTEPTDGPTTGQ</sequence>
<dbReference type="GO" id="GO:0015889">
    <property type="term" value="P:cobalamin transport"/>
    <property type="evidence" value="ECO:0007669"/>
    <property type="project" value="InterPro"/>
</dbReference>
<dbReference type="Pfam" id="PF01122">
    <property type="entry name" value="Cobalamin_bind"/>
    <property type="match status" value="1"/>
</dbReference>
<feature type="compositionally biased region" description="Low complexity" evidence="9">
    <location>
        <begin position="285"/>
        <end position="298"/>
    </location>
</feature>
<evidence type="ECO:0000256" key="8">
    <source>
        <dbReference type="PIRSR" id="PIRSR602157-2"/>
    </source>
</evidence>
<keyword evidence="5" id="KW-0732">Signal</keyword>
<keyword evidence="3" id="KW-0171">Cobalt transport</keyword>
<dbReference type="Proteomes" id="UP000694522">
    <property type="component" value="Unplaced"/>
</dbReference>